<gene>
    <name evidence="2" type="ORF">NCTC1934_05253</name>
</gene>
<evidence type="ECO:0000256" key="1">
    <source>
        <dbReference type="SAM" id="SignalP"/>
    </source>
</evidence>
<name>A0A379JHD4_9NOCA</name>
<feature type="chain" id="PRO_5016565331" evidence="1">
    <location>
        <begin position="19"/>
        <end position="37"/>
    </location>
</feature>
<sequence>MHAVTAMLAAATVMTAMAMVTGAAMAGGTETSDEQEA</sequence>
<feature type="signal peptide" evidence="1">
    <location>
        <begin position="1"/>
        <end position="18"/>
    </location>
</feature>
<accession>A0A379JHD4</accession>
<proteinExistence type="predicted"/>
<protein>
    <submittedName>
        <fullName evidence="2">Uncharacterized protein</fullName>
    </submittedName>
</protein>
<reference evidence="2 3" key="1">
    <citation type="submission" date="2018-06" db="EMBL/GenBank/DDBJ databases">
        <authorList>
            <consortium name="Pathogen Informatics"/>
            <person name="Doyle S."/>
        </authorList>
    </citation>
    <scope>NUCLEOTIDE SEQUENCE [LARGE SCALE GENOMIC DNA]</scope>
    <source>
        <strain evidence="2 3">NCTC1934</strain>
    </source>
</reference>
<dbReference type="EMBL" id="UGRY01000004">
    <property type="protein sequence ID" value="SUD47928.1"/>
    <property type="molecule type" value="Genomic_DNA"/>
</dbReference>
<evidence type="ECO:0000313" key="3">
    <source>
        <dbReference type="Proteomes" id="UP000255467"/>
    </source>
</evidence>
<dbReference type="AlphaFoldDB" id="A0A379JHD4"/>
<dbReference type="Proteomes" id="UP000255467">
    <property type="component" value="Unassembled WGS sequence"/>
</dbReference>
<evidence type="ECO:0000313" key="2">
    <source>
        <dbReference type="EMBL" id="SUD47928.1"/>
    </source>
</evidence>
<keyword evidence="1" id="KW-0732">Signal</keyword>
<keyword evidence="3" id="KW-1185">Reference proteome</keyword>
<organism evidence="2 3">
    <name type="scientific">Nocardia otitidiscaviarum</name>
    <dbReference type="NCBI Taxonomy" id="1823"/>
    <lineage>
        <taxon>Bacteria</taxon>
        <taxon>Bacillati</taxon>
        <taxon>Actinomycetota</taxon>
        <taxon>Actinomycetes</taxon>
        <taxon>Mycobacteriales</taxon>
        <taxon>Nocardiaceae</taxon>
        <taxon>Nocardia</taxon>
    </lineage>
</organism>